<evidence type="ECO:0000313" key="1">
    <source>
        <dbReference type="EMBL" id="AJF97486.1"/>
    </source>
</evidence>
<proteinExistence type="predicted"/>
<reference evidence="1 2" key="1">
    <citation type="journal article" date="2015" name="Parasitol. Res.">
        <title>Viruses in close associations with free-living amoebae.</title>
        <authorList>
            <person name="Scheid P."/>
        </authorList>
    </citation>
    <scope>NUCLEOTIDE SEQUENCE [LARGE SCALE GENOMIC DNA]</scope>
    <source>
        <strain evidence="1">KlaHel</strain>
    </source>
</reference>
<accession>A0A0B5J9D8</accession>
<dbReference type="EMBL" id="KP136319">
    <property type="protein sequence ID" value="AJF97486.1"/>
    <property type="molecule type" value="Genomic_DNA"/>
</dbReference>
<evidence type="ECO:0000313" key="2">
    <source>
        <dbReference type="Proteomes" id="UP000202511"/>
    </source>
</evidence>
<dbReference type="GeneID" id="23462403"/>
<name>A0A0B5J9D8_9VIRU</name>
<organism evidence="1 2">
    <name type="scientific">Pandoravirus inopinatum</name>
    <dbReference type="NCBI Taxonomy" id="1605721"/>
    <lineage>
        <taxon>Viruses</taxon>
        <taxon>Pandoravirus</taxon>
    </lineage>
</organism>
<dbReference type="Proteomes" id="UP000202511">
    <property type="component" value="Segment"/>
</dbReference>
<dbReference type="RefSeq" id="YP_009119721.1">
    <property type="nucleotide sequence ID" value="NC_026440.1"/>
</dbReference>
<protein>
    <submittedName>
        <fullName evidence="1">Ankyrin repeat protein</fullName>
    </submittedName>
</protein>
<sequence length="113" mass="12578">MEATASIENINRALPVELLSIILNEHLDRNYDSVCAESVCRLWADLLADTRLCRERVGRWFVNRAALNGHPGVLKWAHAKGCPWDGRTCYGAAAGGHLVVLQWARAMDVHGTR</sequence>
<dbReference type="KEGG" id="vg:23462403"/>